<dbReference type="Proteomes" id="UP000306441">
    <property type="component" value="Unassembled WGS sequence"/>
</dbReference>
<dbReference type="Gene3D" id="3.40.50.12030">
    <property type="entry name" value="Uncharacterised protein family UPF0261, NC domain"/>
    <property type="match status" value="1"/>
</dbReference>
<comment type="caution">
    <text evidence="3">The sequence shown here is derived from an EMBL/GenBank/DDBJ whole genome shotgun (WGS) entry which is preliminary data.</text>
</comment>
<dbReference type="PIRSF" id="PIRSF033271">
    <property type="entry name" value="UCP033271"/>
    <property type="match status" value="1"/>
</dbReference>
<dbReference type="Gene3D" id="3.40.50.12020">
    <property type="entry name" value="Uncharacterised protein family UPF0261, NN domain"/>
    <property type="match status" value="1"/>
</dbReference>
<accession>A0ABY2Q856</accession>
<dbReference type="PANTHER" id="PTHR31862">
    <property type="entry name" value="UPF0261 DOMAIN PROTEIN (AFU_ORTHOLOGUE AFUA_1G10120)"/>
    <property type="match status" value="1"/>
</dbReference>
<dbReference type="Pfam" id="PF23189">
    <property type="entry name" value="UPF0261_C"/>
    <property type="match status" value="1"/>
</dbReference>
<name>A0ABY2Q856_9HYPH</name>
<dbReference type="InterPro" id="IPR008322">
    <property type="entry name" value="UPF0261"/>
</dbReference>
<dbReference type="PANTHER" id="PTHR31862:SF1">
    <property type="entry name" value="UPF0261 DOMAIN PROTEIN (AFU_ORTHOLOGUE AFUA_1G10120)"/>
    <property type="match status" value="1"/>
</dbReference>
<keyword evidence="4" id="KW-1185">Reference proteome</keyword>
<dbReference type="InterPro" id="IPR044122">
    <property type="entry name" value="UPF0261_N"/>
</dbReference>
<dbReference type="CDD" id="cd15488">
    <property type="entry name" value="Tm-1-like"/>
    <property type="match status" value="1"/>
</dbReference>
<organism evidence="3 4">
    <name type="scientific">Ollibium composti</name>
    <dbReference type="NCBI Taxonomy" id="2675109"/>
    <lineage>
        <taxon>Bacteria</taxon>
        <taxon>Pseudomonadati</taxon>
        <taxon>Pseudomonadota</taxon>
        <taxon>Alphaproteobacteria</taxon>
        <taxon>Hyphomicrobiales</taxon>
        <taxon>Phyllobacteriaceae</taxon>
        <taxon>Ollibium</taxon>
    </lineage>
</organism>
<dbReference type="Pfam" id="PF06792">
    <property type="entry name" value="UPF0261"/>
    <property type="match status" value="1"/>
</dbReference>
<dbReference type="NCBIfam" id="NF002674">
    <property type="entry name" value="PRK02399.1-2"/>
    <property type="match status" value="1"/>
</dbReference>
<sequence length="427" mass="44518">MTTEAKGLKDEPRILMIGTGDTKADELLFMRERIEAVGGRAVMMDVSVLGDPPYVPDHDRHAVAAAAGTTIEAIAASGDENTAMTLMAKGAANLARSLHERCAIDGMIALGGTMGTDLALDVALALPLGVPKFVVSTIAYSHLVPPERIAGDLMMILWAGGLYGLNGACKAVLSQACGAVVGAAKAAVVPPADRPVIGMSSLGKSCLAYMVTLKPELERRGYEVVVFHTTGMGGRALEAIAAQRGFAAVFDLSLQELANHHAGSVVSSGADRLENAGRAGIPQIVAPGAVDMVDFPTWQPVPPRFAERPYHAHNRLLASVTSDGPTRREIARAIGAKLAGATAPTAFILPAGGIQQWDQQGEPLHEPDALTAFVDEMRAAVPGSVEMHEVAGHINDPAFAAKALEIFDRWVAEGIVAPGVRKGEAAA</sequence>
<gene>
    <name evidence="3" type="ORF">E6C48_08675</name>
</gene>
<feature type="domain" description="UPF0261" evidence="2">
    <location>
        <begin position="194"/>
        <end position="410"/>
    </location>
</feature>
<evidence type="ECO:0000313" key="4">
    <source>
        <dbReference type="Proteomes" id="UP000306441"/>
    </source>
</evidence>
<feature type="domain" description="UPF0261" evidence="1">
    <location>
        <begin position="12"/>
        <end position="186"/>
    </location>
</feature>
<evidence type="ECO:0000313" key="3">
    <source>
        <dbReference type="EMBL" id="THF57810.1"/>
    </source>
</evidence>
<reference evidence="3 4" key="1">
    <citation type="submission" date="2019-04" db="EMBL/GenBank/DDBJ databases">
        <title>Mesorhizobium composti sp. nov., isolated from compost.</title>
        <authorList>
            <person name="Lin S.-Y."/>
            <person name="Hameed A."/>
            <person name="Hsieh Y.-T."/>
            <person name="Young C.-C."/>
        </authorList>
    </citation>
    <scope>NUCLEOTIDE SEQUENCE [LARGE SCALE GENOMIC DNA]</scope>
    <source>
        <strain evidence="3 4">CC-YTH430</strain>
    </source>
</reference>
<dbReference type="InterPro" id="IPR051353">
    <property type="entry name" value="Tobamovirus_resist_UPF0261"/>
</dbReference>
<evidence type="ECO:0000259" key="1">
    <source>
        <dbReference type="Pfam" id="PF06792"/>
    </source>
</evidence>
<dbReference type="EMBL" id="SSNY01000004">
    <property type="protein sequence ID" value="THF57810.1"/>
    <property type="molecule type" value="Genomic_DNA"/>
</dbReference>
<protein>
    <submittedName>
        <fullName evidence="3">UPF0261 family protein</fullName>
    </submittedName>
</protein>
<dbReference type="InterPro" id="IPR056778">
    <property type="entry name" value="UPF0261_C"/>
</dbReference>
<proteinExistence type="predicted"/>
<evidence type="ECO:0000259" key="2">
    <source>
        <dbReference type="Pfam" id="PF23189"/>
    </source>
</evidence>
<dbReference type="NCBIfam" id="NF002676">
    <property type="entry name" value="PRK02399.1-4"/>
    <property type="match status" value="1"/>
</dbReference>